<keyword evidence="11" id="KW-1185">Reference proteome</keyword>
<feature type="transmembrane region" description="Helical" evidence="8">
    <location>
        <begin position="334"/>
        <end position="356"/>
    </location>
</feature>
<dbReference type="Proteomes" id="UP001500218">
    <property type="component" value="Unassembled WGS sequence"/>
</dbReference>
<dbReference type="EMBL" id="BAAALT010000003">
    <property type="protein sequence ID" value="GAA1783631.1"/>
    <property type="molecule type" value="Genomic_DNA"/>
</dbReference>
<keyword evidence="4 8" id="KW-1133">Transmembrane helix</keyword>
<evidence type="ECO:0000256" key="2">
    <source>
        <dbReference type="ARBA" id="ARBA00022475"/>
    </source>
</evidence>
<evidence type="ECO:0000313" key="11">
    <source>
        <dbReference type="Proteomes" id="UP001500218"/>
    </source>
</evidence>
<feature type="region of interest" description="Disordered" evidence="7">
    <location>
        <begin position="447"/>
        <end position="478"/>
    </location>
</feature>
<feature type="domain" description="ABC3 transporter permease C-terminal" evidence="9">
    <location>
        <begin position="657"/>
        <end position="778"/>
    </location>
</feature>
<evidence type="ECO:0000256" key="5">
    <source>
        <dbReference type="ARBA" id="ARBA00023136"/>
    </source>
</evidence>
<comment type="subcellular location">
    <subcellularLocation>
        <location evidence="1">Cell membrane</location>
        <topology evidence="1">Multi-pass membrane protein</topology>
    </subcellularLocation>
</comment>
<comment type="caution">
    <text evidence="10">The sequence shown here is derived from an EMBL/GenBank/DDBJ whole genome shotgun (WGS) entry which is preliminary data.</text>
</comment>
<feature type="transmembrane region" description="Helical" evidence="8">
    <location>
        <begin position="698"/>
        <end position="718"/>
    </location>
</feature>
<keyword evidence="5 8" id="KW-0472">Membrane</keyword>
<evidence type="ECO:0000259" key="9">
    <source>
        <dbReference type="Pfam" id="PF02687"/>
    </source>
</evidence>
<sequence>MRAVWRAARAAVRRRRLQTFVVGLVVLLSTTTIMVALVLLDASSAPFERAFAAQSGPHAVAVFDAAKVDGVDLAARRTGVAAAAGPFRLARLQSGQGELFGPRRPLTVVGRADPGGPVDQLDLWQGRWPTGPGEVVLNQPPDANGPPRVTELTLGGRTFTVVGSAFSLSQTADAWVTPDQVAALNPTGVQMLYRFAGDVSTRAAIDADVAAVTSGLPAGALVAARPYLAVKEELAEDIDVFVPLLATFGVLGLVVSVVIVGNVVSGAVVSGFRHIGVLKALGYTPRQVVAVYLIMVLVPAVVGCVVGTILGVLAAQPLLTEGFEGMGLGGGIGAAPWAVAVGLLAVPALVALTAFVPAVRAYRLSAAEAISAGSAPRTGHGVRVQRRLAGARLPRAVSLGLGLPFARPGRTAFTIAAVLLGVTTVTFATGLTDTLNRLTDIDNRVSGQIGVAPSDGTSRVGGPGQPPPPDAVPQTTSRTDAQVEQLLRDLPGAARVAPILGLLVPVLGHTQPVPVTFVRGDIAAMGYQDLLTSGRWMADPDETVVPTEVLLSLGLDVGDRLTLDLDGRRTELTIVGETIDGAPVGSPAAFVDWQVLTALSPDRVVAPAEVYYQVQLVDGADVTAYIKAVRAADPALDAFDRSRVSDFAVIVLSFSTVLALLLSTVAALGVFNTVVLNVHERRRDLGMLKSIGMTPRQVVTMVLTSMALLGMVGGALGIPLGMLAHGRIIPATAAAARSSIPAAALDVWHAPTLALLALAGLVIALLGALVPARRAARLRIAEVLHNE</sequence>
<keyword evidence="3 8" id="KW-0812">Transmembrane</keyword>
<reference evidence="11" key="1">
    <citation type="journal article" date="2019" name="Int. J. Syst. Evol. Microbiol.">
        <title>The Global Catalogue of Microorganisms (GCM) 10K type strain sequencing project: providing services to taxonomists for standard genome sequencing and annotation.</title>
        <authorList>
            <consortium name="The Broad Institute Genomics Platform"/>
            <consortium name="The Broad Institute Genome Sequencing Center for Infectious Disease"/>
            <person name="Wu L."/>
            <person name="Ma J."/>
        </authorList>
    </citation>
    <scope>NUCLEOTIDE SEQUENCE [LARGE SCALE GENOMIC DNA]</scope>
    <source>
        <strain evidence="11">JCM 13250</strain>
    </source>
</reference>
<proteinExistence type="inferred from homology"/>
<evidence type="ECO:0000256" key="8">
    <source>
        <dbReference type="SAM" id="Phobius"/>
    </source>
</evidence>
<feature type="transmembrane region" description="Helical" evidence="8">
    <location>
        <begin position="748"/>
        <end position="770"/>
    </location>
</feature>
<gene>
    <name evidence="10" type="ORF">GCM10009682_02130</name>
</gene>
<dbReference type="RefSeq" id="WP_344125195.1">
    <property type="nucleotide sequence ID" value="NZ_BAAALT010000003.1"/>
</dbReference>
<evidence type="ECO:0000256" key="7">
    <source>
        <dbReference type="SAM" id="MobiDB-lite"/>
    </source>
</evidence>
<feature type="transmembrane region" description="Helical" evidence="8">
    <location>
        <begin position="20"/>
        <end position="40"/>
    </location>
</feature>
<evidence type="ECO:0000256" key="3">
    <source>
        <dbReference type="ARBA" id="ARBA00022692"/>
    </source>
</evidence>
<dbReference type="InterPro" id="IPR050250">
    <property type="entry name" value="Macrolide_Exporter_MacB"/>
</dbReference>
<keyword evidence="2" id="KW-1003">Cell membrane</keyword>
<organism evidence="10 11">
    <name type="scientific">Luedemannella flava</name>
    <dbReference type="NCBI Taxonomy" id="349316"/>
    <lineage>
        <taxon>Bacteria</taxon>
        <taxon>Bacillati</taxon>
        <taxon>Actinomycetota</taxon>
        <taxon>Actinomycetes</taxon>
        <taxon>Micromonosporales</taxon>
        <taxon>Micromonosporaceae</taxon>
        <taxon>Luedemannella</taxon>
    </lineage>
</organism>
<name>A0ABP4XL47_9ACTN</name>
<evidence type="ECO:0000256" key="6">
    <source>
        <dbReference type="ARBA" id="ARBA00038076"/>
    </source>
</evidence>
<accession>A0ABP4XL47</accession>
<dbReference type="Pfam" id="PF02687">
    <property type="entry name" value="FtsX"/>
    <property type="match status" value="2"/>
</dbReference>
<feature type="domain" description="ABC3 transporter permease C-terminal" evidence="9">
    <location>
        <begin position="247"/>
        <end position="365"/>
    </location>
</feature>
<protein>
    <recommendedName>
        <fullName evidence="9">ABC3 transporter permease C-terminal domain-containing protein</fullName>
    </recommendedName>
</protein>
<feature type="transmembrane region" description="Helical" evidence="8">
    <location>
        <begin position="240"/>
        <end position="269"/>
    </location>
</feature>
<feature type="transmembrane region" description="Helical" evidence="8">
    <location>
        <begin position="412"/>
        <end position="431"/>
    </location>
</feature>
<evidence type="ECO:0000256" key="1">
    <source>
        <dbReference type="ARBA" id="ARBA00004651"/>
    </source>
</evidence>
<feature type="transmembrane region" description="Helical" evidence="8">
    <location>
        <begin position="647"/>
        <end position="678"/>
    </location>
</feature>
<dbReference type="PANTHER" id="PTHR30572">
    <property type="entry name" value="MEMBRANE COMPONENT OF TRANSPORTER-RELATED"/>
    <property type="match status" value="1"/>
</dbReference>
<evidence type="ECO:0000256" key="4">
    <source>
        <dbReference type="ARBA" id="ARBA00022989"/>
    </source>
</evidence>
<dbReference type="PANTHER" id="PTHR30572:SF4">
    <property type="entry name" value="ABC TRANSPORTER PERMEASE YTRF"/>
    <property type="match status" value="1"/>
</dbReference>
<comment type="similarity">
    <text evidence="6">Belongs to the ABC-4 integral membrane protein family.</text>
</comment>
<feature type="transmembrane region" description="Helical" evidence="8">
    <location>
        <begin position="289"/>
        <end position="314"/>
    </location>
</feature>
<dbReference type="InterPro" id="IPR003838">
    <property type="entry name" value="ABC3_permease_C"/>
</dbReference>
<evidence type="ECO:0000313" key="10">
    <source>
        <dbReference type="EMBL" id="GAA1783631.1"/>
    </source>
</evidence>